<dbReference type="InterPro" id="IPR029052">
    <property type="entry name" value="Metallo-depent_PP-like"/>
</dbReference>
<evidence type="ECO:0000256" key="2">
    <source>
        <dbReference type="ARBA" id="ARBA00022723"/>
    </source>
</evidence>
<dbReference type="Pfam" id="PF02872">
    <property type="entry name" value="5_nucleotid_C"/>
    <property type="match status" value="1"/>
</dbReference>
<keyword evidence="9" id="KW-1185">Reference proteome</keyword>
<sequence>MRLLKKSITLGLLAAMGVASWQVQAYEQDKTYNITILHTNDHHGHFWRSDYGEYGLSAQKTLVDGIRKEVASEGGSVLLLSGGDINTGVPESDLQDAEPDFRGMNLIGYDAMAVGNHEFDNPLSVLRQQEKWAKFPFLSANIYQKSTGERLFKPWMMFNRQGLKIAVIGLTTDDTAKIGNPEFFTDIEFRKPADEAKLVISELNQNEKPDVILATTHMGHYDNGEHGSNAPGDVEMARSLPKGALAMIVGGHSQDPVCMASENKKQVDYVPGTPCAPDQQNGIWIVQAHEWGKYVGRADFQFRNGEMKLVRYQLIPVNLKKKVTYDNGKSERVLYTPEIAENPQMLSLLTPFQNKGKAQLEVKIGNANGHLEGDRSKVRFVQTNLAHVILAAQMARTGADLAVMSGGGVRDSIEAGDITYKDVLKVQPFGNTLVYVNLTGKELTDYLTAVAQMKPDSGAYPQFANVSFVAKDGKLDALKIKGEPVDPAKSYRLATLSFNATGGDGYPRLDDKAGYVNTGFIDAEVLKEFIQKNSPLDVNAYEPKGEVSWQ</sequence>
<feature type="domain" description="5'-Nucleotidase C-terminal" evidence="7">
    <location>
        <begin position="364"/>
        <end position="509"/>
    </location>
</feature>
<dbReference type="InterPro" id="IPR004843">
    <property type="entry name" value="Calcineurin-like_PHP"/>
</dbReference>
<dbReference type="Gene3D" id="3.90.780.10">
    <property type="entry name" value="5'-Nucleotidase, C-terminal domain"/>
    <property type="match status" value="1"/>
</dbReference>
<feature type="chain" id="PRO_5021031629" evidence="5">
    <location>
        <begin position="26"/>
        <end position="550"/>
    </location>
</feature>
<evidence type="ECO:0000313" key="8">
    <source>
        <dbReference type="EMBL" id="TCC14725.1"/>
    </source>
</evidence>
<dbReference type="FunFam" id="3.60.21.10:FF:000025">
    <property type="entry name" value="Protein UshA"/>
    <property type="match status" value="1"/>
</dbReference>
<dbReference type="InterPro" id="IPR006179">
    <property type="entry name" value="5_nucleotidase/apyrase"/>
</dbReference>
<dbReference type="SUPFAM" id="SSF55816">
    <property type="entry name" value="5'-nucleotidase (syn. UDP-sugar hydrolase), C-terminal domain"/>
    <property type="match status" value="1"/>
</dbReference>
<dbReference type="SUPFAM" id="SSF56300">
    <property type="entry name" value="Metallo-dependent phosphatases"/>
    <property type="match status" value="1"/>
</dbReference>
<dbReference type="Gene3D" id="3.60.21.10">
    <property type="match status" value="1"/>
</dbReference>
<evidence type="ECO:0000256" key="3">
    <source>
        <dbReference type="ARBA" id="ARBA00022729"/>
    </source>
</evidence>
<dbReference type="PRINTS" id="PR01607">
    <property type="entry name" value="APYRASEFAMLY"/>
</dbReference>
<dbReference type="InterPro" id="IPR036907">
    <property type="entry name" value="5'-Nucleotdase_C_sf"/>
</dbReference>
<dbReference type="OrthoDB" id="9803927at2"/>
<comment type="similarity">
    <text evidence="1 5">Belongs to the 5'-nucleotidase family.</text>
</comment>
<evidence type="ECO:0000256" key="4">
    <source>
        <dbReference type="ARBA" id="ARBA00022741"/>
    </source>
</evidence>
<dbReference type="GO" id="GO:0009166">
    <property type="term" value="P:nucleotide catabolic process"/>
    <property type="evidence" value="ECO:0007669"/>
    <property type="project" value="InterPro"/>
</dbReference>
<dbReference type="PROSITE" id="PS00785">
    <property type="entry name" value="5_NUCLEOTIDASE_1"/>
    <property type="match status" value="1"/>
</dbReference>
<accession>A0A4R0HSK7</accession>
<dbReference type="GO" id="GO:0000166">
    <property type="term" value="F:nucleotide binding"/>
    <property type="evidence" value="ECO:0007669"/>
    <property type="project" value="UniProtKB-KW"/>
</dbReference>
<dbReference type="Proteomes" id="UP000291793">
    <property type="component" value="Unassembled WGS sequence"/>
</dbReference>
<keyword evidence="3 5" id="KW-0732">Signal</keyword>
<evidence type="ECO:0000259" key="6">
    <source>
        <dbReference type="Pfam" id="PF00149"/>
    </source>
</evidence>
<dbReference type="PROSITE" id="PS00786">
    <property type="entry name" value="5_NUCLEOTIDASE_2"/>
    <property type="match status" value="1"/>
</dbReference>
<dbReference type="NCBIfam" id="NF007109">
    <property type="entry name" value="PRK09558.1"/>
    <property type="match status" value="1"/>
</dbReference>
<proteinExistence type="inferred from homology"/>
<dbReference type="GO" id="GO:0030288">
    <property type="term" value="C:outer membrane-bounded periplasmic space"/>
    <property type="evidence" value="ECO:0007669"/>
    <property type="project" value="TreeGrafter"/>
</dbReference>
<comment type="caution">
    <text evidence="8">The sequence shown here is derived from an EMBL/GenBank/DDBJ whole genome shotgun (WGS) entry which is preliminary data.</text>
</comment>
<organism evidence="8 9">
    <name type="scientific">Kosakonia quasisacchari</name>
    <dbReference type="NCBI Taxonomy" id="2529380"/>
    <lineage>
        <taxon>Bacteria</taxon>
        <taxon>Pseudomonadati</taxon>
        <taxon>Pseudomonadota</taxon>
        <taxon>Gammaproteobacteria</taxon>
        <taxon>Enterobacterales</taxon>
        <taxon>Enterobacteriaceae</taxon>
        <taxon>Kosakonia</taxon>
    </lineage>
</organism>
<evidence type="ECO:0000256" key="5">
    <source>
        <dbReference type="RuleBase" id="RU362119"/>
    </source>
</evidence>
<dbReference type="FunFam" id="3.90.780.10:FF:000003">
    <property type="entry name" value="Protein UshA"/>
    <property type="match status" value="1"/>
</dbReference>
<feature type="signal peptide" evidence="5">
    <location>
        <begin position="1"/>
        <end position="25"/>
    </location>
</feature>
<dbReference type="GO" id="GO:0008253">
    <property type="term" value="F:5'-nucleotidase activity"/>
    <property type="evidence" value="ECO:0007669"/>
    <property type="project" value="TreeGrafter"/>
</dbReference>
<keyword evidence="4 5" id="KW-0547">Nucleotide-binding</keyword>
<dbReference type="AlphaFoldDB" id="A0A4R0HSK7"/>
<reference evidence="8 9" key="1">
    <citation type="submission" date="2019-02" db="EMBL/GenBank/DDBJ databases">
        <title>The draft genome of Kosakonia quasisacchari strain WCHKQ120001.</title>
        <authorList>
            <person name="Wang C."/>
            <person name="Feng Y."/>
            <person name="Zong Z."/>
        </authorList>
    </citation>
    <scope>NUCLEOTIDE SEQUENCE [LARGE SCALE GENOMIC DNA]</scope>
    <source>
        <strain evidence="8 9">WCHKQ120001</strain>
    </source>
</reference>
<evidence type="ECO:0000313" key="9">
    <source>
        <dbReference type="Proteomes" id="UP000291793"/>
    </source>
</evidence>
<dbReference type="GO" id="GO:0008768">
    <property type="term" value="F:UDP-sugar diphosphatase activity"/>
    <property type="evidence" value="ECO:0007669"/>
    <property type="project" value="TreeGrafter"/>
</dbReference>
<dbReference type="Pfam" id="PF00149">
    <property type="entry name" value="Metallophos"/>
    <property type="match status" value="1"/>
</dbReference>
<feature type="domain" description="Calcineurin-like phosphoesterase" evidence="6">
    <location>
        <begin position="35"/>
        <end position="253"/>
    </location>
</feature>
<dbReference type="InterPro" id="IPR008334">
    <property type="entry name" value="5'-Nucleotdase_C"/>
</dbReference>
<dbReference type="PANTHER" id="PTHR11575:SF46">
    <property type="entry name" value="PROTEIN USHA"/>
    <property type="match status" value="1"/>
</dbReference>
<name>A0A4R0HSK7_9ENTR</name>
<protein>
    <submittedName>
        <fullName evidence="8">Bifunctional UDP-sugar hydrolase/5'-nucleotidase</fullName>
    </submittedName>
</protein>
<keyword evidence="2" id="KW-0479">Metal-binding</keyword>
<evidence type="ECO:0000256" key="1">
    <source>
        <dbReference type="ARBA" id="ARBA00006654"/>
    </source>
</evidence>
<dbReference type="GO" id="GO:0046872">
    <property type="term" value="F:metal ion binding"/>
    <property type="evidence" value="ECO:0007669"/>
    <property type="project" value="UniProtKB-KW"/>
</dbReference>
<dbReference type="EMBL" id="SJOP01000001">
    <property type="protein sequence ID" value="TCC14725.1"/>
    <property type="molecule type" value="Genomic_DNA"/>
</dbReference>
<keyword evidence="5 8" id="KW-0378">Hydrolase</keyword>
<dbReference type="PANTHER" id="PTHR11575">
    <property type="entry name" value="5'-NUCLEOTIDASE-RELATED"/>
    <property type="match status" value="1"/>
</dbReference>
<dbReference type="InterPro" id="IPR006146">
    <property type="entry name" value="5'-Nucleotdase_CS"/>
</dbReference>
<evidence type="ECO:0000259" key="7">
    <source>
        <dbReference type="Pfam" id="PF02872"/>
    </source>
</evidence>
<gene>
    <name evidence="8" type="ORF">E0L21_00250</name>
</gene>
<dbReference type="CDD" id="cd07405">
    <property type="entry name" value="MPP_UshA_N"/>
    <property type="match status" value="1"/>
</dbReference>